<name>A0ABY6C6Z4_9HYPH</name>
<protein>
    <submittedName>
        <fullName evidence="2">Uncharacterized protein</fullName>
    </submittedName>
</protein>
<keyword evidence="1" id="KW-0812">Transmembrane</keyword>
<gene>
    <name evidence="2" type="ORF">N8A98_00415</name>
</gene>
<dbReference type="EMBL" id="CP104964">
    <property type="protein sequence ID" value="UXN68019.1"/>
    <property type="molecule type" value="Genomic_DNA"/>
</dbReference>
<keyword evidence="2" id="KW-0614">Plasmid</keyword>
<evidence type="ECO:0000313" key="2">
    <source>
        <dbReference type="EMBL" id="UXN68019.1"/>
    </source>
</evidence>
<evidence type="ECO:0000256" key="1">
    <source>
        <dbReference type="SAM" id="Phobius"/>
    </source>
</evidence>
<geneLocation type="plasmid" evidence="2 3">
    <name>p_unnamed1</name>
</geneLocation>
<evidence type="ECO:0000313" key="3">
    <source>
        <dbReference type="Proteomes" id="UP001061862"/>
    </source>
</evidence>
<dbReference type="RefSeq" id="WP_262165621.1">
    <property type="nucleotide sequence ID" value="NZ_CP104964.1"/>
</dbReference>
<keyword evidence="3" id="KW-1185">Reference proteome</keyword>
<accession>A0ABY6C6Z4</accession>
<reference evidence="2 3" key="1">
    <citation type="submission" date="2022-09" db="EMBL/GenBank/DDBJ databases">
        <title>Interaction between co-microsymbionts with complementary sets of symbiotic genes in legume-rhizobium systems.</title>
        <authorList>
            <person name="Safronova V."/>
            <person name="Sazanova A."/>
            <person name="Afonin A."/>
            <person name="Chirak E."/>
        </authorList>
    </citation>
    <scope>NUCLEOTIDE SEQUENCE [LARGE SCALE GENOMIC DNA]</scope>
    <source>
        <strain evidence="2 3">A18/4-1</strain>
        <plasmid evidence="2 3">p_unnamed1</plasmid>
    </source>
</reference>
<feature type="transmembrane region" description="Helical" evidence="1">
    <location>
        <begin position="54"/>
        <end position="71"/>
    </location>
</feature>
<keyword evidence="1" id="KW-0472">Membrane</keyword>
<keyword evidence="1" id="KW-1133">Transmembrane helix</keyword>
<proteinExistence type="predicted"/>
<dbReference type="Proteomes" id="UP001061862">
    <property type="component" value="Plasmid p_unnamed1"/>
</dbReference>
<sequence>MLDFETNIATQAEHSRDRRRKVALFNAASWINPVRKLSLFGEAYPLSDWPVDELAIVAALIAVIGIAGLIAF</sequence>
<organism evidence="2 3">
    <name type="scientific">Devosia neptuniae</name>
    <dbReference type="NCBI Taxonomy" id="191302"/>
    <lineage>
        <taxon>Bacteria</taxon>
        <taxon>Pseudomonadati</taxon>
        <taxon>Pseudomonadota</taxon>
        <taxon>Alphaproteobacteria</taxon>
        <taxon>Hyphomicrobiales</taxon>
        <taxon>Devosiaceae</taxon>
        <taxon>Devosia</taxon>
    </lineage>
</organism>